<sequence length="66" mass="7425">MRLLIYGIVLLTILCAAIANWHVPKIGLNLWTLRKVSDAEFAVMREDAVRLVRGGVMRGARHPGER</sequence>
<gene>
    <name evidence="1" type="ORF">SAMN04488690_4050</name>
</gene>
<dbReference type="AlphaFoldDB" id="A0A1W1H3W4"/>
<evidence type="ECO:0000313" key="2">
    <source>
        <dbReference type="Proteomes" id="UP000191133"/>
    </source>
</evidence>
<reference evidence="2" key="1">
    <citation type="submission" date="2016-10" db="EMBL/GenBank/DDBJ databases">
        <authorList>
            <person name="Varghese N."/>
        </authorList>
    </citation>
    <scope>NUCLEOTIDE SEQUENCE [LARGE SCALE GENOMIC DNA]</scope>
    <source>
        <strain evidence="2">92MFCol6.1</strain>
    </source>
</reference>
<dbReference type="Proteomes" id="UP000191133">
    <property type="component" value="Unassembled WGS sequence"/>
</dbReference>
<name>A0A1W1H3W4_9GAMM</name>
<dbReference type="RefSeq" id="WP_258954832.1">
    <property type="nucleotide sequence ID" value="NZ_FWEU01000007.1"/>
</dbReference>
<protein>
    <submittedName>
        <fullName evidence="1">Uncharacterized protein</fullName>
    </submittedName>
</protein>
<organism evidence="1 2">
    <name type="scientific">Stenotrophomonas indicatrix</name>
    <dbReference type="NCBI Taxonomy" id="2045451"/>
    <lineage>
        <taxon>Bacteria</taxon>
        <taxon>Pseudomonadati</taxon>
        <taxon>Pseudomonadota</taxon>
        <taxon>Gammaproteobacteria</taxon>
        <taxon>Lysobacterales</taxon>
        <taxon>Lysobacteraceae</taxon>
        <taxon>Stenotrophomonas</taxon>
    </lineage>
</organism>
<proteinExistence type="predicted"/>
<accession>A0A1W1H3W4</accession>
<dbReference type="EMBL" id="FWEU01000007">
    <property type="protein sequence ID" value="SLM26287.1"/>
    <property type="molecule type" value="Genomic_DNA"/>
</dbReference>
<evidence type="ECO:0000313" key="1">
    <source>
        <dbReference type="EMBL" id="SLM26287.1"/>
    </source>
</evidence>